<dbReference type="PANTHER" id="PTHR34477">
    <property type="entry name" value="UPF0213 PROTEIN YHBQ"/>
    <property type="match status" value="1"/>
</dbReference>
<name>A0ABS1JQG3_9BURK</name>
<evidence type="ECO:0000256" key="1">
    <source>
        <dbReference type="ARBA" id="ARBA00007435"/>
    </source>
</evidence>
<comment type="caution">
    <text evidence="3">The sequence shown here is derived from an EMBL/GenBank/DDBJ whole genome shotgun (WGS) entry which is preliminary data.</text>
</comment>
<reference evidence="3 4" key="1">
    <citation type="journal article" date="2017" name="Int. J. Syst. Evol. Microbiol.">
        <title>Ramlibacter alkalitolerans sp. nov., alkali-tolerant bacterium isolated from soil of ginseng.</title>
        <authorList>
            <person name="Lee D.H."/>
            <person name="Cha C.J."/>
        </authorList>
    </citation>
    <scope>NUCLEOTIDE SEQUENCE [LARGE SCALE GENOMIC DNA]</scope>
    <source>
        <strain evidence="3 4">KACC 19305</strain>
    </source>
</reference>
<dbReference type="Pfam" id="PF01541">
    <property type="entry name" value="GIY-YIG"/>
    <property type="match status" value="1"/>
</dbReference>
<evidence type="ECO:0000313" key="3">
    <source>
        <dbReference type="EMBL" id="MBL0426453.1"/>
    </source>
</evidence>
<keyword evidence="4" id="KW-1185">Reference proteome</keyword>
<dbReference type="RefSeq" id="WP_201690610.1">
    <property type="nucleotide sequence ID" value="NZ_JAEQND010000008.1"/>
</dbReference>
<accession>A0ABS1JQG3</accession>
<dbReference type="InterPro" id="IPR000305">
    <property type="entry name" value="GIY-YIG_endonuc"/>
</dbReference>
<dbReference type="InterPro" id="IPR050190">
    <property type="entry name" value="UPF0213_domain"/>
</dbReference>
<dbReference type="CDD" id="cd10448">
    <property type="entry name" value="GIY-YIG_unchar_3"/>
    <property type="match status" value="1"/>
</dbReference>
<organism evidence="3 4">
    <name type="scientific">Ramlibacter alkalitolerans</name>
    <dbReference type="NCBI Taxonomy" id="2039631"/>
    <lineage>
        <taxon>Bacteria</taxon>
        <taxon>Pseudomonadati</taxon>
        <taxon>Pseudomonadota</taxon>
        <taxon>Betaproteobacteria</taxon>
        <taxon>Burkholderiales</taxon>
        <taxon>Comamonadaceae</taxon>
        <taxon>Ramlibacter</taxon>
    </lineage>
</organism>
<dbReference type="PANTHER" id="PTHR34477:SF5">
    <property type="entry name" value="BSL5627 PROTEIN"/>
    <property type="match status" value="1"/>
</dbReference>
<protein>
    <submittedName>
        <fullName evidence="3">GIY-YIG nuclease family protein</fullName>
    </submittedName>
</protein>
<dbReference type="InterPro" id="IPR035901">
    <property type="entry name" value="GIY-YIG_endonuc_sf"/>
</dbReference>
<dbReference type="PROSITE" id="PS50164">
    <property type="entry name" value="GIY_YIG"/>
    <property type="match status" value="1"/>
</dbReference>
<feature type="domain" description="GIY-YIG" evidence="2">
    <location>
        <begin position="3"/>
        <end position="79"/>
    </location>
</feature>
<evidence type="ECO:0000259" key="2">
    <source>
        <dbReference type="PROSITE" id="PS50164"/>
    </source>
</evidence>
<dbReference type="Proteomes" id="UP000622707">
    <property type="component" value="Unassembled WGS sequence"/>
</dbReference>
<evidence type="ECO:0000313" key="4">
    <source>
        <dbReference type="Proteomes" id="UP000622707"/>
    </source>
</evidence>
<gene>
    <name evidence="3" type="ORF">JI746_15170</name>
</gene>
<proteinExistence type="inferred from homology"/>
<sequence>MEKQPAVYILASGRNGTLYIGVTSNLVQRAWQHRSGAVAGFSLHYGVKHLVHYELQGDMEHAITREKRLKKWNRAWKVRLIEERNPEWRDLWEEILGV</sequence>
<dbReference type="SUPFAM" id="SSF82771">
    <property type="entry name" value="GIY-YIG endonuclease"/>
    <property type="match status" value="1"/>
</dbReference>
<dbReference type="EMBL" id="JAEQND010000008">
    <property type="protein sequence ID" value="MBL0426453.1"/>
    <property type="molecule type" value="Genomic_DNA"/>
</dbReference>
<dbReference type="SMART" id="SM00465">
    <property type="entry name" value="GIYc"/>
    <property type="match status" value="1"/>
</dbReference>
<dbReference type="Gene3D" id="3.40.1440.10">
    <property type="entry name" value="GIY-YIG endonuclease"/>
    <property type="match status" value="1"/>
</dbReference>
<comment type="similarity">
    <text evidence="1">Belongs to the UPF0213 family.</text>
</comment>